<feature type="region of interest" description="Disordered" evidence="1">
    <location>
        <begin position="1"/>
        <end position="24"/>
    </location>
</feature>
<organism evidence="2 3">
    <name type="scientific">Coniochaeta pulveracea</name>
    <dbReference type="NCBI Taxonomy" id="177199"/>
    <lineage>
        <taxon>Eukaryota</taxon>
        <taxon>Fungi</taxon>
        <taxon>Dikarya</taxon>
        <taxon>Ascomycota</taxon>
        <taxon>Pezizomycotina</taxon>
        <taxon>Sordariomycetes</taxon>
        <taxon>Sordariomycetidae</taxon>
        <taxon>Coniochaetales</taxon>
        <taxon>Coniochaetaceae</taxon>
        <taxon>Coniochaeta</taxon>
    </lineage>
</organism>
<sequence length="197" mass="21504">MAASKDRVSPKKRSKRGRKVRDLQHKIADLEEKFKTLQESLKNQPAPAPTTVAKTQSDPGNHTGTNLPWESDRVIQNIHRIWKDQDAMLDAHYTTRPQSAGTTQPRVPAVPATPNHGIPLGRVSPQQLRVATGTTPAGKKRSSRSKAKDKTARRLQTPTVTAGMVSAPPSAKHGKLSGGQPQYDDLITAFLSTSPRK</sequence>
<gene>
    <name evidence="2" type="ORF">DL546_008281</name>
</gene>
<feature type="compositionally biased region" description="Polar residues" evidence="1">
    <location>
        <begin position="52"/>
        <end position="68"/>
    </location>
</feature>
<evidence type="ECO:0000256" key="1">
    <source>
        <dbReference type="SAM" id="MobiDB-lite"/>
    </source>
</evidence>
<comment type="caution">
    <text evidence="2">The sequence shown here is derived from an EMBL/GenBank/DDBJ whole genome shotgun (WGS) entry which is preliminary data.</text>
</comment>
<evidence type="ECO:0000313" key="3">
    <source>
        <dbReference type="Proteomes" id="UP000275385"/>
    </source>
</evidence>
<accession>A0A420YNP5</accession>
<evidence type="ECO:0000313" key="2">
    <source>
        <dbReference type="EMBL" id="RKU49488.1"/>
    </source>
</evidence>
<feature type="compositionally biased region" description="Basic residues" evidence="1">
    <location>
        <begin position="10"/>
        <end position="19"/>
    </location>
</feature>
<protein>
    <submittedName>
        <fullName evidence="2">Uncharacterized protein</fullName>
    </submittedName>
</protein>
<feature type="compositionally biased region" description="Polar residues" evidence="1">
    <location>
        <begin position="124"/>
        <end position="135"/>
    </location>
</feature>
<feature type="region of interest" description="Disordered" evidence="1">
    <location>
        <begin position="40"/>
        <end position="71"/>
    </location>
</feature>
<feature type="region of interest" description="Disordered" evidence="1">
    <location>
        <begin position="116"/>
        <end position="182"/>
    </location>
</feature>
<dbReference type="EMBL" id="QVQW01000001">
    <property type="protein sequence ID" value="RKU49488.1"/>
    <property type="molecule type" value="Genomic_DNA"/>
</dbReference>
<reference evidence="2 3" key="1">
    <citation type="submission" date="2018-08" db="EMBL/GenBank/DDBJ databases">
        <title>Draft genome of the lignicolous fungus Coniochaeta pulveracea.</title>
        <authorList>
            <person name="Borstlap C.J."/>
            <person name="De Witt R.N."/>
            <person name="Botha A."/>
            <person name="Volschenk H."/>
        </authorList>
    </citation>
    <scope>NUCLEOTIDE SEQUENCE [LARGE SCALE GENOMIC DNA]</scope>
    <source>
        <strain evidence="2 3">CAB683</strain>
    </source>
</reference>
<dbReference type="Proteomes" id="UP000275385">
    <property type="component" value="Unassembled WGS sequence"/>
</dbReference>
<name>A0A420YNP5_9PEZI</name>
<dbReference type="AlphaFoldDB" id="A0A420YNP5"/>
<proteinExistence type="predicted"/>
<dbReference type="Gene3D" id="1.20.5.490">
    <property type="entry name" value="Single helix bin"/>
    <property type="match status" value="1"/>
</dbReference>
<keyword evidence="3" id="KW-1185">Reference proteome</keyword>